<evidence type="ECO:0000256" key="8">
    <source>
        <dbReference type="ARBA" id="ARBA00023212"/>
    </source>
</evidence>
<reference evidence="12" key="2">
    <citation type="submission" date="2024-01" db="EMBL/GenBank/DDBJ databases">
        <authorList>
            <person name="He J."/>
            <person name="Wang M."/>
            <person name="Zheng J."/>
            <person name="Liu Z."/>
        </authorList>
    </citation>
    <scope>NUCLEOTIDE SEQUENCE</scope>
    <source>
        <strain evidence="12">ZL_2023a</strain>
        <tissue evidence="12">Muscle</tissue>
    </source>
</reference>
<dbReference type="InterPro" id="IPR032405">
    <property type="entry name" value="Kinesin_assoc"/>
</dbReference>
<dbReference type="Pfam" id="PF00498">
    <property type="entry name" value="FHA"/>
    <property type="match status" value="1"/>
</dbReference>
<dbReference type="InterPro" id="IPR027417">
    <property type="entry name" value="P-loop_NTPase"/>
</dbReference>
<keyword evidence="6 10" id="KW-0175">Coiled coil</keyword>
<dbReference type="Pfam" id="PF16183">
    <property type="entry name" value="Kinesin_assoc"/>
    <property type="match status" value="1"/>
</dbReference>
<keyword evidence="13" id="KW-1185">Reference proteome</keyword>
<dbReference type="Pfam" id="PF00225">
    <property type="entry name" value="Kinesin"/>
    <property type="match status" value="1"/>
</dbReference>
<sequence>IVSSFPGKISTSPSPGVEDIYGGAESTTVFVGVRVRPISTREMLSPDVKNIIDVAGNTISITSDSGTVHSFSYDHCFNSSDPLDPLYASQEAIYVAVAQPLLEKAYEGYNTCLFAYGQTGSGKSYTMLGDDLYSESELEVPSAAGIIPRFCRDLLNRADYLHSLNPPEGQLPQSRIEVELSYIEIYNERIYDLLASGGGGTDCREALRVREHPKDGPYVEGVARHLVSSYDHLQTWLLLGNKERSIAATGVNEKSSRSHAVFTIKLTHIQVEDVEGEQLESSKVSIINLVDLAGSERVAAAQSQGDRLKEGVCINKSLLTLGKVITALAESEGRRRPFIPYRESVLTYLLKESLGGNSRTAMIATVSPCNIYLEETLSTLRYAQQTRKIVNHNYINEDPTAVIIRSLKEEVERLRLQHLSRNSCQLFYGETLADEEQLDRDGATDKEKDLLERENAINQKEIENNIAIQYKEEEIEALREQLRFQQLQCQQLLTENNRSLEQRLEEAEAQRQQALESLRRLGIATEKETGPVLINLSEDPQLSETLSYKLKNGITSLGRSNCDLTLRGLHTDNVHCSIKNKNGDLQLLPEAGRDTYVNGKLISSPHTLHHNDRLVLAGIYYFRFGNIVKGKDSNRETSKKMDFYFTKEELLKEQERRLQKEAEIAIAASKAEMEQEMCRQRDQLMRDIEEAQSQLISKQQLVCELEGTQSKLETEKQLLEEQILRDRKNNKSLDLSLPSTGFPNSQLLKEVQAVFNESVQEIRKDFTQVYPPMLRFQIKEANEICKKLKNPYEFTLQEVLTESGLEVIVLIKDLQHLMTATLTLDAFQEKLQILRDIVQNEEYDEVFEASLHWERTEDVSCVPGFINKLLDCPSLHTLNSSLNCSMSSTSSFLSRSNSTRKKSSMLYVGERCTSNSESSSCHGSVTVAAAIHWALTNLPQSTSCSPLTTALNAVADLHEATQHIRDHITEPGHTLSDDNLSKQFIRLYHSSQATINSLLAVANTDNLTKCVEGGQLQEKLRRASTKINNVTCRLFQGAKNEVDSLMEEESGTLISIAETLVDDIAKLALFATTRVPTNTKFKPGGLLSKKFTDGLKSGLDLLVINSGKTANNSTVLLAANQEEQDSSQGSQNLSAAAHSATFAIAAFLKKFSQLDATLEYDENLPDDEKMSKIVSWVNRVESASDTIAQLTAAILVIVNQVTLSQQGKFNVNEFECTIKELKRRLEELMKFAGLSLMPIEGLDNISLSSTSDLENSRELMDNLHTVALLSIRAVEDLKNTLNNFYKSLTFRELKSNIFRCNKKLVTQWPRNSKEYQQHLEKLQHKSGMKSSLRCSSEAPIEEKRVRFDISSASVSSVSGLEETDTVDV</sequence>
<dbReference type="GO" id="GO:0005874">
    <property type="term" value="C:microtubule"/>
    <property type="evidence" value="ECO:0007669"/>
    <property type="project" value="UniProtKB-KW"/>
</dbReference>
<dbReference type="InterPro" id="IPR000253">
    <property type="entry name" value="FHA_dom"/>
</dbReference>
<comment type="similarity">
    <text evidence="9">Belongs to the TRAFAC class myosin-kinesin ATPase superfamily. Kinesin family.</text>
</comment>
<keyword evidence="2" id="KW-0963">Cytoplasm</keyword>
<dbReference type="GO" id="GO:0008017">
    <property type="term" value="F:microtubule binding"/>
    <property type="evidence" value="ECO:0007669"/>
    <property type="project" value="InterPro"/>
</dbReference>
<feature type="domain" description="Kinesin motor" evidence="11">
    <location>
        <begin position="28"/>
        <end position="389"/>
    </location>
</feature>
<dbReference type="SUPFAM" id="SSF49879">
    <property type="entry name" value="SMAD/FHA domain"/>
    <property type="match status" value="1"/>
</dbReference>
<name>A0AAW0YQD1_CHEQU</name>
<evidence type="ECO:0000256" key="2">
    <source>
        <dbReference type="ARBA" id="ARBA00022490"/>
    </source>
</evidence>
<organism evidence="12 13">
    <name type="scientific">Cherax quadricarinatus</name>
    <name type="common">Australian red claw crayfish</name>
    <dbReference type="NCBI Taxonomy" id="27406"/>
    <lineage>
        <taxon>Eukaryota</taxon>
        <taxon>Metazoa</taxon>
        <taxon>Ecdysozoa</taxon>
        <taxon>Arthropoda</taxon>
        <taxon>Crustacea</taxon>
        <taxon>Multicrustacea</taxon>
        <taxon>Malacostraca</taxon>
        <taxon>Eumalacostraca</taxon>
        <taxon>Eucarida</taxon>
        <taxon>Decapoda</taxon>
        <taxon>Pleocyemata</taxon>
        <taxon>Astacidea</taxon>
        <taxon>Parastacoidea</taxon>
        <taxon>Parastacidae</taxon>
        <taxon>Cherax</taxon>
    </lineage>
</organism>
<dbReference type="Proteomes" id="UP001445076">
    <property type="component" value="Unassembled WGS sequence"/>
</dbReference>
<proteinExistence type="inferred from homology"/>
<evidence type="ECO:0000259" key="11">
    <source>
        <dbReference type="PROSITE" id="PS50067"/>
    </source>
</evidence>
<keyword evidence="3" id="KW-0493">Microtubule</keyword>
<dbReference type="PANTHER" id="PTHR47117">
    <property type="entry name" value="STAR-RELATED LIPID TRANSFER PROTEIN 9"/>
    <property type="match status" value="1"/>
</dbReference>
<evidence type="ECO:0000256" key="1">
    <source>
        <dbReference type="ARBA" id="ARBA00004245"/>
    </source>
</evidence>
<accession>A0AAW0YQD1</accession>
<dbReference type="PROSITE" id="PS50067">
    <property type="entry name" value="KINESIN_MOTOR_2"/>
    <property type="match status" value="1"/>
</dbReference>
<dbReference type="SMART" id="SM00129">
    <property type="entry name" value="KISc"/>
    <property type="match status" value="1"/>
</dbReference>
<feature type="non-terminal residue" evidence="12">
    <location>
        <position position="1"/>
    </location>
</feature>
<dbReference type="EMBL" id="JARKIK010000002">
    <property type="protein sequence ID" value="KAK8753760.1"/>
    <property type="molecule type" value="Genomic_DNA"/>
</dbReference>
<dbReference type="GO" id="GO:0003777">
    <property type="term" value="F:microtubule motor activity"/>
    <property type="evidence" value="ECO:0007669"/>
    <property type="project" value="InterPro"/>
</dbReference>
<dbReference type="EMBL" id="JARKIK010000002">
    <property type="protein sequence ID" value="KAK8753758.1"/>
    <property type="molecule type" value="Genomic_DNA"/>
</dbReference>
<dbReference type="GO" id="GO:0007018">
    <property type="term" value="P:microtubule-based movement"/>
    <property type="evidence" value="ECO:0007669"/>
    <property type="project" value="InterPro"/>
</dbReference>
<evidence type="ECO:0000256" key="4">
    <source>
        <dbReference type="ARBA" id="ARBA00022741"/>
    </source>
</evidence>
<evidence type="ECO:0000256" key="7">
    <source>
        <dbReference type="ARBA" id="ARBA00023175"/>
    </source>
</evidence>
<evidence type="ECO:0000256" key="9">
    <source>
        <dbReference type="PROSITE-ProRule" id="PRU00283"/>
    </source>
</evidence>
<protein>
    <recommendedName>
        <fullName evidence="11">Kinesin motor domain-containing protein</fullName>
    </recommendedName>
</protein>
<dbReference type="Gene3D" id="2.60.200.20">
    <property type="match status" value="1"/>
</dbReference>
<dbReference type="Gene3D" id="3.40.850.10">
    <property type="entry name" value="Kinesin motor domain"/>
    <property type="match status" value="1"/>
</dbReference>
<dbReference type="InterPro" id="IPR036961">
    <property type="entry name" value="Kinesin_motor_dom_sf"/>
</dbReference>
<feature type="binding site" evidence="9">
    <location>
        <begin position="117"/>
        <end position="124"/>
    </location>
    <ligand>
        <name>ATP</name>
        <dbReference type="ChEBI" id="CHEBI:30616"/>
    </ligand>
</feature>
<dbReference type="InterPro" id="IPR001752">
    <property type="entry name" value="Kinesin_motor_dom"/>
</dbReference>
<gene>
    <name evidence="12" type="ORF">OTU49_001467</name>
</gene>
<evidence type="ECO:0000313" key="13">
    <source>
        <dbReference type="Proteomes" id="UP001445076"/>
    </source>
</evidence>
<reference evidence="12 13" key="1">
    <citation type="journal article" date="2024" name="BMC Genomics">
        <title>Genome assembly of redclaw crayfish (Cherax quadricarinatus) provides insights into its immune adaptation and hypoxia tolerance.</title>
        <authorList>
            <person name="Liu Z."/>
            <person name="Zheng J."/>
            <person name="Li H."/>
            <person name="Fang K."/>
            <person name="Wang S."/>
            <person name="He J."/>
            <person name="Zhou D."/>
            <person name="Weng S."/>
            <person name="Chi M."/>
            <person name="Gu Z."/>
            <person name="He J."/>
            <person name="Li F."/>
            <person name="Wang M."/>
        </authorList>
    </citation>
    <scope>NUCLEOTIDE SEQUENCE [LARGE SCALE GENOMIC DNA]</scope>
    <source>
        <strain evidence="12">ZL_2023a</strain>
    </source>
</reference>
<dbReference type="GO" id="GO:0005524">
    <property type="term" value="F:ATP binding"/>
    <property type="evidence" value="ECO:0007669"/>
    <property type="project" value="UniProtKB-UniRule"/>
</dbReference>
<evidence type="ECO:0000256" key="6">
    <source>
        <dbReference type="ARBA" id="ARBA00023054"/>
    </source>
</evidence>
<comment type="subcellular location">
    <subcellularLocation>
        <location evidence="1">Cytoplasm</location>
        <location evidence="1">Cytoskeleton</location>
    </subcellularLocation>
</comment>
<evidence type="ECO:0000256" key="10">
    <source>
        <dbReference type="SAM" id="Coils"/>
    </source>
</evidence>
<keyword evidence="8" id="KW-0206">Cytoskeleton</keyword>
<dbReference type="PRINTS" id="PR00380">
    <property type="entry name" value="KINESINHEAVY"/>
</dbReference>
<keyword evidence="5 9" id="KW-0067">ATP-binding</keyword>
<comment type="caution">
    <text evidence="12">The sequence shown here is derived from an EMBL/GenBank/DDBJ whole genome shotgun (WGS) entry which is preliminary data.</text>
</comment>
<dbReference type="InterPro" id="IPR008984">
    <property type="entry name" value="SMAD_FHA_dom_sf"/>
</dbReference>
<keyword evidence="7 9" id="KW-0505">Motor protein</keyword>
<evidence type="ECO:0000313" key="12">
    <source>
        <dbReference type="EMBL" id="KAK8753760.1"/>
    </source>
</evidence>
<dbReference type="FunFam" id="3.40.850.10:FF:000042">
    <property type="entry name" value="Kinesin family member 14"/>
    <property type="match status" value="1"/>
</dbReference>
<evidence type="ECO:0000256" key="3">
    <source>
        <dbReference type="ARBA" id="ARBA00022701"/>
    </source>
</evidence>
<evidence type="ECO:0000256" key="5">
    <source>
        <dbReference type="ARBA" id="ARBA00022840"/>
    </source>
</evidence>
<feature type="coiled-coil region" evidence="10">
    <location>
        <begin position="468"/>
        <end position="524"/>
    </location>
</feature>
<keyword evidence="4 9" id="KW-0547">Nucleotide-binding</keyword>
<dbReference type="SUPFAM" id="SSF52540">
    <property type="entry name" value="P-loop containing nucleoside triphosphate hydrolases"/>
    <property type="match status" value="1"/>
</dbReference>
<dbReference type="PANTHER" id="PTHR47117:SF5">
    <property type="entry name" value="KINESIN-LIKE PROTEIN KIF14"/>
    <property type="match status" value="1"/>
</dbReference>
<feature type="coiled-coil region" evidence="10">
    <location>
        <begin position="674"/>
        <end position="729"/>
    </location>
</feature>